<organism evidence="2 3">
    <name type="scientific">Cryomorpha ignava</name>
    <dbReference type="NCBI Taxonomy" id="101383"/>
    <lineage>
        <taxon>Bacteria</taxon>
        <taxon>Pseudomonadati</taxon>
        <taxon>Bacteroidota</taxon>
        <taxon>Flavobacteriia</taxon>
        <taxon>Flavobacteriales</taxon>
        <taxon>Cryomorphaceae</taxon>
        <taxon>Cryomorpha</taxon>
    </lineage>
</organism>
<dbReference type="GO" id="GO:0003676">
    <property type="term" value="F:nucleic acid binding"/>
    <property type="evidence" value="ECO:0007669"/>
    <property type="project" value="InterPro"/>
</dbReference>
<dbReference type="GO" id="GO:0015074">
    <property type="term" value="P:DNA integration"/>
    <property type="evidence" value="ECO:0007669"/>
    <property type="project" value="InterPro"/>
</dbReference>
<dbReference type="AlphaFoldDB" id="A0A7K3WWI9"/>
<proteinExistence type="predicted"/>
<keyword evidence="3" id="KW-1185">Reference proteome</keyword>
<sequence>MMVAQLYIEEGFCTELVLRICGVPRSTYYHKPKPLIEQSRKGIRKSGHTFKVDGTRVENVVVVAEIKALLAQEFVDYGYLKVTYYLKDELGYRINHKKVYRLMKEARLLNVARPKPKNKKQWVKELVPKPTTAFTYWEFDIKFIYIHHLGRYAPMLSVVDVYSRYLIAWMMQWSIKKEDVVSFFDALLRDYEMPNEIYVRCDNGSQFESGMVREYFQSKGINQEFTKPATPEQNAHIESYHSIIANAVCRRFEFESLSNATEVFIRWESFYNKERIHSGIGFTSPEKYLARQQVLVPKKLNDKKNEKAA</sequence>
<dbReference type="Proteomes" id="UP000486602">
    <property type="component" value="Unassembled WGS sequence"/>
</dbReference>
<dbReference type="InterPro" id="IPR036397">
    <property type="entry name" value="RNaseH_sf"/>
</dbReference>
<comment type="caution">
    <text evidence="2">The sequence shown here is derived from an EMBL/GenBank/DDBJ whole genome shotgun (WGS) entry which is preliminary data.</text>
</comment>
<dbReference type="NCBIfam" id="NF033516">
    <property type="entry name" value="transpos_IS3"/>
    <property type="match status" value="1"/>
</dbReference>
<dbReference type="EMBL" id="JAAGVY010000112">
    <property type="protein sequence ID" value="NEN25896.1"/>
    <property type="molecule type" value="Genomic_DNA"/>
</dbReference>
<dbReference type="InterPro" id="IPR001584">
    <property type="entry name" value="Integrase_cat-core"/>
</dbReference>
<dbReference type="InterPro" id="IPR048020">
    <property type="entry name" value="Transpos_IS3"/>
</dbReference>
<dbReference type="Gene3D" id="3.30.420.10">
    <property type="entry name" value="Ribonuclease H-like superfamily/Ribonuclease H"/>
    <property type="match status" value="1"/>
</dbReference>
<dbReference type="PROSITE" id="PS50994">
    <property type="entry name" value="INTEGRASE"/>
    <property type="match status" value="1"/>
</dbReference>
<feature type="domain" description="Integrase catalytic" evidence="1">
    <location>
        <begin position="126"/>
        <end position="292"/>
    </location>
</feature>
<protein>
    <submittedName>
        <fullName evidence="2">IS3 family transposase</fullName>
    </submittedName>
</protein>
<dbReference type="PANTHER" id="PTHR47515:SF2">
    <property type="entry name" value="INTEGRASE CORE DOMAIN PROTEIN"/>
    <property type="match status" value="1"/>
</dbReference>
<accession>A0A7K3WWI9</accession>
<evidence type="ECO:0000313" key="3">
    <source>
        <dbReference type="Proteomes" id="UP000486602"/>
    </source>
</evidence>
<evidence type="ECO:0000259" key="1">
    <source>
        <dbReference type="PROSITE" id="PS50994"/>
    </source>
</evidence>
<dbReference type="InterPro" id="IPR012337">
    <property type="entry name" value="RNaseH-like_sf"/>
</dbReference>
<dbReference type="Pfam" id="PF00665">
    <property type="entry name" value="rve"/>
    <property type="match status" value="1"/>
</dbReference>
<name>A0A7K3WWI9_9FLAO</name>
<reference evidence="2 3" key="1">
    <citation type="submission" date="2020-02" db="EMBL/GenBank/DDBJ databases">
        <title>Out from the shadows clarifying the taxonomy of the family Cryomorphaceae and related taxa by utilizing the GTDB taxonomic framework.</title>
        <authorList>
            <person name="Bowman J.P."/>
        </authorList>
    </citation>
    <scope>NUCLEOTIDE SEQUENCE [LARGE SCALE GENOMIC DNA]</scope>
    <source>
        <strain evidence="2 3">QSSC 1-22</strain>
    </source>
</reference>
<dbReference type="InterPro" id="IPR025948">
    <property type="entry name" value="HTH-like_dom"/>
</dbReference>
<gene>
    <name evidence="2" type="ORF">G3O08_20605</name>
</gene>
<dbReference type="Pfam" id="PF13276">
    <property type="entry name" value="HTH_21"/>
    <property type="match status" value="1"/>
</dbReference>
<dbReference type="PANTHER" id="PTHR47515">
    <property type="entry name" value="LOW CALCIUM RESPONSE LOCUS PROTEIN T"/>
    <property type="match status" value="1"/>
</dbReference>
<evidence type="ECO:0000313" key="2">
    <source>
        <dbReference type="EMBL" id="NEN25896.1"/>
    </source>
</evidence>
<dbReference type="SUPFAM" id="SSF53098">
    <property type="entry name" value="Ribonuclease H-like"/>
    <property type="match status" value="1"/>
</dbReference>